<name>A0A0D8Y7U8_DICVI</name>
<dbReference type="AlphaFoldDB" id="A0A0D8Y7U8"/>
<protein>
    <submittedName>
        <fullName evidence="2">Uncharacterized protein</fullName>
    </submittedName>
</protein>
<dbReference type="Proteomes" id="UP000053766">
    <property type="component" value="Unassembled WGS sequence"/>
</dbReference>
<dbReference type="OrthoDB" id="5785959at2759"/>
<feature type="compositionally biased region" description="Polar residues" evidence="1">
    <location>
        <begin position="62"/>
        <end position="73"/>
    </location>
</feature>
<sequence length="79" mass="8855">MSGCHWQSPYETFCCCQFDGCNEWKSDGTEYKKGETIPLDTSMMSSRSSSEKVPSRQLDTMGRSSGKVSSSLNDEIRLD</sequence>
<proteinExistence type="predicted"/>
<evidence type="ECO:0000256" key="1">
    <source>
        <dbReference type="SAM" id="MobiDB-lite"/>
    </source>
</evidence>
<evidence type="ECO:0000313" key="2">
    <source>
        <dbReference type="EMBL" id="KJH52785.1"/>
    </source>
</evidence>
<accession>A0A0D8Y7U8</accession>
<reference evidence="2 3" key="1">
    <citation type="submission" date="2013-11" db="EMBL/GenBank/DDBJ databases">
        <title>Draft genome of the bovine lungworm Dictyocaulus viviparus.</title>
        <authorList>
            <person name="Mitreva M."/>
        </authorList>
    </citation>
    <scope>NUCLEOTIDE SEQUENCE [LARGE SCALE GENOMIC DNA]</scope>
    <source>
        <strain evidence="2 3">HannoverDv2000</strain>
    </source>
</reference>
<organism evidence="2 3">
    <name type="scientific">Dictyocaulus viviparus</name>
    <name type="common">Bovine lungworm</name>
    <dbReference type="NCBI Taxonomy" id="29172"/>
    <lineage>
        <taxon>Eukaryota</taxon>
        <taxon>Metazoa</taxon>
        <taxon>Ecdysozoa</taxon>
        <taxon>Nematoda</taxon>
        <taxon>Chromadorea</taxon>
        <taxon>Rhabditida</taxon>
        <taxon>Rhabditina</taxon>
        <taxon>Rhabditomorpha</taxon>
        <taxon>Strongyloidea</taxon>
        <taxon>Metastrongylidae</taxon>
        <taxon>Dictyocaulus</taxon>
    </lineage>
</organism>
<reference evidence="3" key="2">
    <citation type="journal article" date="2016" name="Sci. Rep.">
        <title>Dictyocaulus viviparus genome, variome and transcriptome elucidate lungworm biology and support future intervention.</title>
        <authorList>
            <person name="McNulty S.N."/>
            <person name="Strube C."/>
            <person name="Rosa B.A."/>
            <person name="Martin J.C."/>
            <person name="Tyagi R."/>
            <person name="Choi Y.J."/>
            <person name="Wang Q."/>
            <person name="Hallsworth Pepin K."/>
            <person name="Zhang X."/>
            <person name="Ozersky P."/>
            <person name="Wilson R.K."/>
            <person name="Sternberg P.W."/>
            <person name="Gasser R.B."/>
            <person name="Mitreva M."/>
        </authorList>
    </citation>
    <scope>NUCLEOTIDE SEQUENCE [LARGE SCALE GENOMIC DNA]</scope>
    <source>
        <strain evidence="3">HannoverDv2000</strain>
    </source>
</reference>
<keyword evidence="3" id="KW-1185">Reference proteome</keyword>
<gene>
    <name evidence="2" type="ORF">DICVIV_00992</name>
</gene>
<feature type="region of interest" description="Disordered" evidence="1">
    <location>
        <begin position="40"/>
        <end position="79"/>
    </location>
</feature>
<dbReference type="EMBL" id="KN716159">
    <property type="protein sequence ID" value="KJH52785.1"/>
    <property type="molecule type" value="Genomic_DNA"/>
</dbReference>
<evidence type="ECO:0000313" key="3">
    <source>
        <dbReference type="Proteomes" id="UP000053766"/>
    </source>
</evidence>